<accession>A0ABN9RVC8</accession>
<feature type="region of interest" description="Disordered" evidence="1">
    <location>
        <begin position="195"/>
        <end position="254"/>
    </location>
</feature>
<protein>
    <submittedName>
        <fullName evidence="2">Uncharacterized protein</fullName>
    </submittedName>
</protein>
<evidence type="ECO:0000313" key="3">
    <source>
        <dbReference type="Proteomes" id="UP001189429"/>
    </source>
</evidence>
<reference evidence="2" key="1">
    <citation type="submission" date="2023-10" db="EMBL/GenBank/DDBJ databases">
        <authorList>
            <person name="Chen Y."/>
            <person name="Shah S."/>
            <person name="Dougan E. K."/>
            <person name="Thang M."/>
            <person name="Chan C."/>
        </authorList>
    </citation>
    <scope>NUCLEOTIDE SEQUENCE [LARGE SCALE GENOMIC DNA]</scope>
</reference>
<name>A0ABN9RVC8_9DINO</name>
<evidence type="ECO:0000313" key="2">
    <source>
        <dbReference type="EMBL" id="CAK0823305.1"/>
    </source>
</evidence>
<feature type="compositionally biased region" description="Low complexity" evidence="1">
    <location>
        <begin position="242"/>
        <end position="254"/>
    </location>
</feature>
<evidence type="ECO:0000256" key="1">
    <source>
        <dbReference type="SAM" id="MobiDB-lite"/>
    </source>
</evidence>
<gene>
    <name evidence="2" type="ORF">PCOR1329_LOCUS24077</name>
</gene>
<dbReference type="Proteomes" id="UP001189429">
    <property type="component" value="Unassembled WGS sequence"/>
</dbReference>
<dbReference type="EMBL" id="CAUYUJ010008236">
    <property type="protein sequence ID" value="CAK0823305.1"/>
    <property type="molecule type" value="Genomic_DNA"/>
</dbReference>
<proteinExistence type="predicted"/>
<feature type="compositionally biased region" description="Low complexity" evidence="1">
    <location>
        <begin position="195"/>
        <end position="225"/>
    </location>
</feature>
<organism evidence="2 3">
    <name type="scientific">Prorocentrum cordatum</name>
    <dbReference type="NCBI Taxonomy" id="2364126"/>
    <lineage>
        <taxon>Eukaryota</taxon>
        <taxon>Sar</taxon>
        <taxon>Alveolata</taxon>
        <taxon>Dinophyceae</taxon>
        <taxon>Prorocentrales</taxon>
        <taxon>Prorocentraceae</taxon>
        <taxon>Prorocentrum</taxon>
    </lineage>
</organism>
<sequence>MEQPLAARADALRVAPAQAQRARPVRQLRRVHFVHGLLSTVLCWPSRFAGIVHTRVVFAERGQVFLAGPRGFLSAATRARAAPSPCTRLAHLLGRMSSLARNVALLRSRELGASTAQPQHQPPAASFFDRKLRVVQIRSRLTEEQRGGLGPAPAAEPEGAVAPLCPETAPRVASAGETTSWAGAAVLALRARRPSGGPAAAEGAPAAASEPAAEPAAEHAQAARPEAPPRRPSPGGPPPCPQGGAAHAAHAAAA</sequence>
<feature type="compositionally biased region" description="Low complexity" evidence="1">
    <location>
        <begin position="151"/>
        <end position="162"/>
    </location>
</feature>
<feature type="region of interest" description="Disordered" evidence="1">
    <location>
        <begin position="143"/>
        <end position="162"/>
    </location>
</feature>
<comment type="caution">
    <text evidence="2">The sequence shown here is derived from an EMBL/GenBank/DDBJ whole genome shotgun (WGS) entry which is preliminary data.</text>
</comment>
<feature type="compositionally biased region" description="Pro residues" evidence="1">
    <location>
        <begin position="230"/>
        <end position="241"/>
    </location>
</feature>
<keyword evidence="3" id="KW-1185">Reference proteome</keyword>